<dbReference type="GO" id="GO:0016787">
    <property type="term" value="F:hydrolase activity"/>
    <property type="evidence" value="ECO:0007669"/>
    <property type="project" value="UniProtKB-KW"/>
</dbReference>
<dbReference type="Pfam" id="PF00561">
    <property type="entry name" value="Abhydrolase_1"/>
    <property type="match status" value="1"/>
</dbReference>
<feature type="domain" description="AB hydrolase-1" evidence="1">
    <location>
        <begin position="43"/>
        <end position="310"/>
    </location>
</feature>
<keyword evidence="3" id="KW-1185">Reference proteome</keyword>
<dbReference type="GO" id="GO:0016020">
    <property type="term" value="C:membrane"/>
    <property type="evidence" value="ECO:0007669"/>
    <property type="project" value="TreeGrafter"/>
</dbReference>
<dbReference type="eggNOG" id="arCOG07416">
    <property type="taxonomic scope" value="Archaea"/>
</dbReference>
<dbReference type="PANTHER" id="PTHR43798">
    <property type="entry name" value="MONOACYLGLYCEROL LIPASE"/>
    <property type="match status" value="1"/>
</dbReference>
<dbReference type="PRINTS" id="PR00111">
    <property type="entry name" value="ABHYDROLASE"/>
</dbReference>
<name>M1XQF2_NATM8</name>
<dbReference type="STRING" id="268739.Nmlp_2217"/>
<sequence length="326" mass="36350">MTGRRPSEYDDVNDDASIGGLTAEFADVDGVRTRYYAEGSGDPLVLLHGGTWSGFASANTWARNVERLAERFRVIAPDRLGNGMTDNPASAEAFVFDSEVTHMESFLETLGVESYHLCGQSRGGGLAARLAVRSPESVDTLTIVNSATLAPEAAGYERRRERLHAGKPDDPDSATYLEDTFRHFEETLSYSAGHVTDEYVRAGAYMRRRSKAMETAAVLGSDPTEPYWQRETPETDRWHRSLRESMWETNRRIVVDGALTMPTLLYWGSDDPTMPLRSGTALYDMIAQHAPDVRLYAANNAGHHPYREHPTDFEDAVRTFVGTFDQ</sequence>
<dbReference type="PANTHER" id="PTHR43798:SF33">
    <property type="entry name" value="HYDROLASE, PUTATIVE (AFU_ORTHOLOGUE AFUA_2G14860)-RELATED"/>
    <property type="match status" value="1"/>
</dbReference>
<dbReference type="KEGG" id="nmo:Nmlp_2217"/>
<protein>
    <submittedName>
        <fullName evidence="2">Alpha/beta hydrolase fold protein</fullName>
    </submittedName>
</protein>
<evidence type="ECO:0000313" key="2">
    <source>
        <dbReference type="EMBL" id="CCQ36389.1"/>
    </source>
</evidence>
<dbReference type="HOGENOM" id="CLU_020336_13_2_2"/>
<dbReference type="EMBL" id="HF582854">
    <property type="protein sequence ID" value="CCQ36389.1"/>
    <property type="molecule type" value="Genomic_DNA"/>
</dbReference>
<proteinExistence type="predicted"/>
<dbReference type="OrthoDB" id="299757at2157"/>
<dbReference type="AlphaFoldDB" id="M1XQF2"/>
<dbReference type="Gene3D" id="3.40.50.1820">
    <property type="entry name" value="alpha/beta hydrolase"/>
    <property type="match status" value="1"/>
</dbReference>
<dbReference type="Proteomes" id="UP000011867">
    <property type="component" value="Chromosome"/>
</dbReference>
<dbReference type="InterPro" id="IPR000073">
    <property type="entry name" value="AB_hydrolase_1"/>
</dbReference>
<evidence type="ECO:0000259" key="1">
    <source>
        <dbReference type="Pfam" id="PF00561"/>
    </source>
</evidence>
<accession>M1XQF2</accession>
<evidence type="ECO:0000313" key="3">
    <source>
        <dbReference type="Proteomes" id="UP000011867"/>
    </source>
</evidence>
<dbReference type="GeneID" id="14651160"/>
<dbReference type="InterPro" id="IPR050266">
    <property type="entry name" value="AB_hydrolase_sf"/>
</dbReference>
<dbReference type="InterPro" id="IPR029058">
    <property type="entry name" value="AB_hydrolase_fold"/>
</dbReference>
<organism evidence="2 3">
    <name type="scientific">Natronomonas moolapensis (strain DSM 18674 / CECT 7526 / JCM 14361 / 8.8.11)</name>
    <dbReference type="NCBI Taxonomy" id="268739"/>
    <lineage>
        <taxon>Archaea</taxon>
        <taxon>Methanobacteriati</taxon>
        <taxon>Methanobacteriota</taxon>
        <taxon>Stenosarchaea group</taxon>
        <taxon>Halobacteria</taxon>
        <taxon>Halobacteriales</taxon>
        <taxon>Natronomonadaceae</taxon>
        <taxon>Natronomonas</taxon>
    </lineage>
</organism>
<gene>
    <name evidence="2" type="ordered locus">Nmlp_2217</name>
</gene>
<keyword evidence="2" id="KW-0378">Hydrolase</keyword>
<dbReference type="RefSeq" id="WP_015409189.1">
    <property type="nucleotide sequence ID" value="NC_020388.1"/>
</dbReference>
<reference evidence="2 3" key="1">
    <citation type="journal article" date="2013" name="Genome Announc.">
        <title>Genome of the haloarchaeon Natronomonas moolapensis, a neutrophilic member of a previously haloalkaliphilic genus.</title>
        <authorList>
            <person name="Dyall-Smith M.L."/>
            <person name="Pfeiffer F."/>
            <person name="Oberwinkler T."/>
            <person name="Klee K."/>
            <person name="Rampp M."/>
            <person name="Palm P."/>
            <person name="Gross K."/>
            <person name="Schuster S.C."/>
            <person name="Oesterhelt D."/>
        </authorList>
    </citation>
    <scope>NUCLEOTIDE SEQUENCE [LARGE SCALE GENOMIC DNA]</scope>
    <source>
        <strain evidence="3">DSM 18674 / JCM 14361 / 8.8.11</strain>
    </source>
</reference>
<dbReference type="SUPFAM" id="SSF53474">
    <property type="entry name" value="alpha/beta-Hydrolases"/>
    <property type="match status" value="1"/>
</dbReference>